<dbReference type="PANTHER" id="PTHR44998:SF1">
    <property type="entry name" value="UDP-N-ACETYLGLUCOSAMINE--PEPTIDE N-ACETYLGLUCOSAMINYLTRANSFERASE 110 KDA SUBUNIT"/>
    <property type="match status" value="1"/>
</dbReference>
<sequence>MSRIPSRQAPTSPGALPLDTQYLTNIVRPAAPAAQPLAGHVPPAQARTQHSLPRAPSTSSTTTSVTSGSSGISTQMIPTDISHPSSFSSSENLQSPGPKLQQAQPGIARPAPFPLQGQGESPTRFQRSDPGKVPQVVQPKTGQSSAGVFVARRQTFPSEATSAFAKPRPFNLSQPPRGYRSGPRSTSGRTLWGREGLPVRLQDTRHAPGGSPLAAPLDVLPGPYQAQRLSGNGFQYPRPSVPIIRPTHQPIPGLSVVPTVPSALGHSISLQGVAGPLEPSAGFTHMPFDPAPISMQIPLNPLKSSLTREAMLAHALKLYENPGAGSLPSLGLTTQPLDPETSELECVDPMQIYSIELLPLLTSLRTLHPTHLPTALLLACVQYVLSDYEGSLRTNHEILALNPNYVEAMSNIATTLRAVGNLHDAELWWRRAVQLRPSYWDAIDSLIGILCNAHRNTDASIPPGADQSRLRQALDICDFVLKKLVPGSTVLSSLSTGLIQKGEIHRFQNIIHTSGNLKFLLAVSEDPNPEKEFSGLRDQFAAVELMLNARAHTENRTTSVYLTIHDLLLGLAVSALYVTGNLPSIPELEAAIKNNPSLDLPYHIHNTQQAVLNALTRNNVLPLVFIKPENIFSVMTYLFASTKGLFPGVVDEAGNLNLDAIPAVLPAGATNASRMTATVLLTVAKHIQEAARRGDTLPYPLPSNGHGAPFIRASLSSALLLYYCALALHPSASVCNNLGILLSTLAGERITCLVGPPDSATAQPTFEVLTGPLLARTYYHQGLILDPNHPHLLTNMGSLLKDEGNLDEAIRMYSRALEIKPDFDVALANIANATKDAGRTIESIEYYKRAVLANPYFPESIVGLANVLGSVCDWQGRGGLVLDLYLDVSGRIVVPNENQTDPRPPGFFDKLLEICDAQIVSGYYASSGIIASDRTLEQWMETIEACLGPLSKERRQRWETCLQKFYTPFNRADKGVYEAGAVVRLVEMLSRFLQRRWYVDMYGSGAYSIKGKARELDVSKYFRPKLPAAMVAPLALSILPFHTFTLPLSTRRIRIISHRNAIRTSYLALTQDWLPLHVYQPPPPPNGGKLKVAYISSDFNNHPLGHLMQSVFRFHNAERFEIYCYATTTSDGSIYRATIETTAHHFVDVSSWPTQAIVERIQSDGIHILINLNGYTKGARNDIFVVRPAPIIISIMGFAGTMASGWSDYLLADLQACSPLGSALEIWRMHQRSNGESSQMQDHFARSLEHDFDIDLDPESVSEDWMFSEKLILMPASPMFHTCFVTDHKQSFREDDKENALALHGRSPTNELIWKFEEIRRHKLRRSLFPDIPDDWIIYANFNQLYKVDPVVFNSWLRILNRAPKTILWLLRFPALAEGNLLRCAELWAGPEIAKRIRFTDVAPKEIHIQRCRVADLFLDTIDCNAHTVATDVLWGGTPIVTWPRYEHKMCSRIAASIAHATGYGRQMIVSSLSDYEDRAVDLAKSVSFIAASDEQGGWYRQCRGALSDLRRNLYLNRDTMPLFDTARWTRNVERAYTEAWRRWEVGTEFENSEEWLECSGEEKETSCIYVREE</sequence>
<dbReference type="EC" id="2.4.1.255" evidence="3"/>
<keyword evidence="12" id="KW-1185">Reference proteome</keyword>
<dbReference type="SMART" id="SM00028">
    <property type="entry name" value="TPR"/>
    <property type="match status" value="4"/>
</dbReference>
<feature type="region of interest" description="Disordered" evidence="9">
    <location>
        <begin position="159"/>
        <end position="193"/>
    </location>
</feature>
<dbReference type="GO" id="GO:0097363">
    <property type="term" value="F:protein O-acetylglucosaminyltransferase activity"/>
    <property type="evidence" value="ECO:0007669"/>
    <property type="project" value="UniProtKB-EC"/>
</dbReference>
<proteinExistence type="inferred from homology"/>
<feature type="region of interest" description="Disordered" evidence="9">
    <location>
        <begin position="1"/>
        <end position="20"/>
    </location>
</feature>
<organism evidence="11 12">
    <name type="scientific">Rhizoctonia solani 123E</name>
    <dbReference type="NCBI Taxonomy" id="1423351"/>
    <lineage>
        <taxon>Eukaryota</taxon>
        <taxon>Fungi</taxon>
        <taxon>Dikarya</taxon>
        <taxon>Basidiomycota</taxon>
        <taxon>Agaricomycotina</taxon>
        <taxon>Agaricomycetes</taxon>
        <taxon>Cantharellales</taxon>
        <taxon>Ceratobasidiaceae</taxon>
        <taxon>Rhizoctonia</taxon>
    </lineage>
</organism>
<dbReference type="InterPro" id="IPR011990">
    <property type="entry name" value="TPR-like_helical_dom_sf"/>
</dbReference>
<dbReference type="Gene3D" id="1.25.40.10">
    <property type="entry name" value="Tetratricopeptide repeat domain"/>
    <property type="match status" value="3"/>
</dbReference>
<gene>
    <name evidence="11" type="ORF">V565_011250</name>
</gene>
<evidence type="ECO:0000256" key="9">
    <source>
        <dbReference type="SAM" id="MobiDB-lite"/>
    </source>
</evidence>
<dbReference type="PANTHER" id="PTHR44998">
    <property type="match status" value="1"/>
</dbReference>
<evidence type="ECO:0000256" key="2">
    <source>
        <dbReference type="ARBA" id="ARBA00005386"/>
    </source>
</evidence>
<keyword evidence="5 11" id="KW-0808">Transferase</keyword>
<protein>
    <recommendedName>
        <fullName evidence="3">protein O-GlcNAc transferase</fullName>
        <ecNumber evidence="3">2.4.1.255</ecNumber>
    </recommendedName>
</protein>
<comment type="pathway">
    <text evidence="1">Protein modification; protein glycosylation.</text>
</comment>
<dbReference type="Pfam" id="PF13181">
    <property type="entry name" value="TPR_8"/>
    <property type="match status" value="1"/>
</dbReference>
<evidence type="ECO:0000256" key="3">
    <source>
        <dbReference type="ARBA" id="ARBA00011970"/>
    </source>
</evidence>
<comment type="caution">
    <text evidence="11">The sequence shown here is derived from an EMBL/GenBank/DDBJ whole genome shotgun (WGS) entry which is preliminary data.</text>
</comment>
<dbReference type="Proteomes" id="UP000027456">
    <property type="component" value="Unassembled WGS sequence"/>
</dbReference>
<feature type="repeat" description="TPR" evidence="8">
    <location>
        <begin position="790"/>
        <end position="823"/>
    </location>
</feature>
<dbReference type="PROSITE" id="PS50293">
    <property type="entry name" value="TPR_REGION"/>
    <property type="match status" value="1"/>
</dbReference>
<keyword evidence="4" id="KW-0328">Glycosyltransferase</keyword>
<keyword evidence="7 8" id="KW-0802">TPR repeat</keyword>
<feature type="domain" description="O-GlcNAc transferase C-terminal" evidence="10">
    <location>
        <begin position="1331"/>
        <end position="1493"/>
    </location>
</feature>
<dbReference type="OrthoDB" id="421121at2759"/>
<evidence type="ECO:0000256" key="4">
    <source>
        <dbReference type="ARBA" id="ARBA00022676"/>
    </source>
</evidence>
<dbReference type="EMBL" id="AZST01000015">
    <property type="protein sequence ID" value="KEP54922.1"/>
    <property type="molecule type" value="Genomic_DNA"/>
</dbReference>
<dbReference type="SUPFAM" id="SSF48452">
    <property type="entry name" value="TPR-like"/>
    <property type="match status" value="1"/>
</dbReference>
<evidence type="ECO:0000313" key="11">
    <source>
        <dbReference type="EMBL" id="KEP54922.1"/>
    </source>
</evidence>
<dbReference type="Pfam" id="PF13374">
    <property type="entry name" value="TPR_10"/>
    <property type="match status" value="1"/>
</dbReference>
<name>A0A074SYK6_9AGAM</name>
<evidence type="ECO:0000256" key="5">
    <source>
        <dbReference type="ARBA" id="ARBA00022679"/>
    </source>
</evidence>
<feature type="compositionally biased region" description="Low complexity" evidence="9">
    <location>
        <begin position="57"/>
        <end position="74"/>
    </location>
</feature>
<dbReference type="Gene3D" id="3.40.50.11380">
    <property type="match status" value="1"/>
</dbReference>
<feature type="domain" description="O-GlcNAc transferase C-terminal" evidence="10">
    <location>
        <begin position="1037"/>
        <end position="1222"/>
    </location>
</feature>
<evidence type="ECO:0000256" key="8">
    <source>
        <dbReference type="PROSITE-ProRule" id="PRU00339"/>
    </source>
</evidence>
<evidence type="ECO:0000313" key="12">
    <source>
        <dbReference type="Proteomes" id="UP000027456"/>
    </source>
</evidence>
<feature type="region of interest" description="Disordered" evidence="9">
    <location>
        <begin position="27"/>
        <end position="147"/>
    </location>
</feature>
<reference evidence="11 12" key="1">
    <citation type="submission" date="2013-12" db="EMBL/GenBank/DDBJ databases">
        <authorList>
            <person name="Cubeta M."/>
            <person name="Pakala S."/>
            <person name="Fedorova N."/>
            <person name="Thomas E."/>
            <person name="Dean R."/>
            <person name="Jabaji S."/>
            <person name="Neate S."/>
            <person name="Toda T."/>
            <person name="Tavantzis S."/>
            <person name="Vilgalys R."/>
            <person name="Bharathan N."/>
            <person name="Pakala S."/>
            <person name="Losada L.S."/>
            <person name="Zafar N."/>
            <person name="Nierman W."/>
        </authorList>
    </citation>
    <scope>NUCLEOTIDE SEQUENCE [LARGE SCALE GENOMIC DNA]</scope>
    <source>
        <strain evidence="11 12">123E</strain>
    </source>
</reference>
<feature type="compositionally biased region" description="Polar residues" evidence="9">
    <location>
        <begin position="82"/>
        <end position="95"/>
    </location>
</feature>
<dbReference type="Gene3D" id="3.40.50.2000">
    <property type="entry name" value="Glycogen Phosphorylase B"/>
    <property type="match status" value="1"/>
</dbReference>
<dbReference type="InterPro" id="IPR019734">
    <property type="entry name" value="TPR_rpt"/>
</dbReference>
<comment type="similarity">
    <text evidence="2">Belongs to the glycosyltransferase 41 family. O-GlcNAc transferase subfamily.</text>
</comment>
<dbReference type="STRING" id="1423351.A0A074SYK6"/>
<evidence type="ECO:0000256" key="7">
    <source>
        <dbReference type="ARBA" id="ARBA00022803"/>
    </source>
</evidence>
<evidence type="ECO:0000256" key="1">
    <source>
        <dbReference type="ARBA" id="ARBA00004922"/>
    </source>
</evidence>
<dbReference type="Pfam" id="PF13844">
    <property type="entry name" value="Glyco_transf_41"/>
    <property type="match status" value="2"/>
</dbReference>
<evidence type="ECO:0000259" key="10">
    <source>
        <dbReference type="Pfam" id="PF13844"/>
    </source>
</evidence>
<evidence type="ECO:0000256" key="6">
    <source>
        <dbReference type="ARBA" id="ARBA00022737"/>
    </source>
</evidence>
<keyword evidence="6" id="KW-0677">Repeat</keyword>
<dbReference type="HOGENOM" id="CLU_001721_0_1_1"/>
<accession>A0A074SYK6</accession>
<dbReference type="GO" id="GO:0006493">
    <property type="term" value="P:protein O-linked glycosylation"/>
    <property type="evidence" value="ECO:0007669"/>
    <property type="project" value="TreeGrafter"/>
</dbReference>
<dbReference type="PROSITE" id="PS50005">
    <property type="entry name" value="TPR"/>
    <property type="match status" value="1"/>
</dbReference>
<dbReference type="InterPro" id="IPR029489">
    <property type="entry name" value="OGT/SEC/SPY_C"/>
</dbReference>